<dbReference type="EC" id="6.2.1.5" evidence="7"/>
<dbReference type="STRING" id="29540.C481_09063"/>
<dbReference type="Gene3D" id="3.30.1490.20">
    <property type="entry name" value="ATP-grasp fold, A domain"/>
    <property type="match status" value="1"/>
</dbReference>
<dbReference type="InterPro" id="IPR013650">
    <property type="entry name" value="ATP-grasp_succ-CoA_synth-type"/>
</dbReference>
<dbReference type="Pfam" id="PF08442">
    <property type="entry name" value="ATP-grasp_2"/>
    <property type="match status" value="1"/>
</dbReference>
<dbReference type="eggNOG" id="arCOG01337">
    <property type="taxonomic scope" value="Archaea"/>
</dbReference>
<dbReference type="GO" id="GO:0006099">
    <property type="term" value="P:tricarboxylic acid cycle"/>
    <property type="evidence" value="ECO:0007669"/>
    <property type="project" value="UniProtKB-UniRule"/>
</dbReference>
<sequence length="384" mass="41368">MKLHEYQAKDVFADAGVPTPSSQLASDVDGVLTAAEEIGYPVAVKAQVQVGGRGKAGGIKLAEDEDEAREAAESILGMDLKGYRVERVLVEEAVDFTNELYVGITMDRGEGKPVAMVSTKGGVNIEEVAEEDPDAIAREHIDPAFGMHPFQARKAVYDAGVDKSVANDVASVLTTLYDLWESRDGSDAEINPLMVTADDDVIAADAVMNIDEDALFRQPELAEMEEEAASGGDELEQKADEYDFDYVRLEGNVGIIGNGAGLVMTTLDLVDYYGGEPANFLDVGGGAKAERIANALDMVFSDDNVDSVVFNIFGGITRGDEVARGINEALEQFDEIPKPVVVRLAGTNWEEGMEILNEDLVTVEQTLEDAVERTVAYAEEVTEQ</sequence>
<feature type="binding site" evidence="7">
    <location>
        <position position="45"/>
    </location>
    <ligand>
        <name>ATP</name>
        <dbReference type="ChEBI" id="CHEBI:30616"/>
    </ligand>
</feature>
<dbReference type="PANTHER" id="PTHR11815:SF10">
    <property type="entry name" value="SUCCINATE--COA LIGASE [GDP-FORMING] SUBUNIT BETA, MITOCHONDRIAL"/>
    <property type="match status" value="1"/>
</dbReference>
<dbReference type="PATRIC" id="fig|29540.5.peg.1848"/>
<evidence type="ECO:0000256" key="7">
    <source>
        <dbReference type="HAMAP-Rule" id="MF_00558"/>
    </source>
</evidence>
<dbReference type="PANTHER" id="PTHR11815">
    <property type="entry name" value="SUCCINYL-COA SYNTHETASE BETA CHAIN"/>
    <property type="match status" value="1"/>
</dbReference>
<feature type="binding site" evidence="7">
    <location>
        <begin position="52"/>
        <end position="54"/>
    </location>
    <ligand>
        <name>ATP</name>
        <dbReference type="ChEBI" id="CHEBI:30616"/>
    </ligand>
</feature>
<keyword evidence="6 7" id="KW-0460">Magnesium</keyword>
<keyword evidence="2 7" id="KW-0436">Ligase</keyword>
<organism evidence="9 10">
    <name type="scientific">Natrialba asiatica (strain ATCC 700177 / DSM 12278 / JCM 9576 / FERM P-10747 / NBRC 102637 / 172P1)</name>
    <dbReference type="NCBI Taxonomy" id="29540"/>
    <lineage>
        <taxon>Archaea</taxon>
        <taxon>Methanobacteriati</taxon>
        <taxon>Methanobacteriota</taxon>
        <taxon>Stenosarchaea group</taxon>
        <taxon>Halobacteria</taxon>
        <taxon>Halobacteriales</taxon>
        <taxon>Natrialbaceae</taxon>
        <taxon>Natrialba</taxon>
    </lineage>
</organism>
<feature type="binding site" evidence="7">
    <location>
        <begin position="315"/>
        <end position="317"/>
    </location>
    <ligand>
        <name>substrate</name>
        <note>ligand shared with subunit alpha</note>
    </ligand>
</feature>
<dbReference type="Proteomes" id="UP000011554">
    <property type="component" value="Unassembled WGS sequence"/>
</dbReference>
<proteinExistence type="inferred from homology"/>
<dbReference type="PIRSF" id="PIRSF001554">
    <property type="entry name" value="SucCS_beta"/>
    <property type="match status" value="1"/>
</dbReference>
<dbReference type="GO" id="GO:0006104">
    <property type="term" value="P:succinyl-CoA metabolic process"/>
    <property type="evidence" value="ECO:0007669"/>
    <property type="project" value="TreeGrafter"/>
</dbReference>
<evidence type="ECO:0000256" key="2">
    <source>
        <dbReference type="ARBA" id="ARBA00022598"/>
    </source>
</evidence>
<evidence type="ECO:0000256" key="6">
    <source>
        <dbReference type="ARBA" id="ARBA00022842"/>
    </source>
</evidence>
<feature type="binding site" evidence="7">
    <location>
        <position position="94"/>
    </location>
    <ligand>
        <name>ATP</name>
        <dbReference type="ChEBI" id="CHEBI:30616"/>
    </ligand>
</feature>
<dbReference type="GO" id="GO:0005524">
    <property type="term" value="F:ATP binding"/>
    <property type="evidence" value="ECO:0007669"/>
    <property type="project" value="UniProtKB-UniRule"/>
</dbReference>
<keyword evidence="1 7" id="KW-0816">Tricarboxylic acid cycle</keyword>
<dbReference type="NCBIfam" id="TIGR01016">
    <property type="entry name" value="sucCoAbeta"/>
    <property type="match status" value="1"/>
</dbReference>
<comment type="pathway">
    <text evidence="7">Carbohydrate metabolism; tricarboxylic acid cycle; succinate from succinyl-CoA (ligase route): step 1/1.</text>
</comment>
<dbReference type="InterPro" id="IPR016102">
    <property type="entry name" value="Succinyl-CoA_synth-like"/>
</dbReference>
<feature type="binding site" evidence="7">
    <location>
        <position position="99"/>
    </location>
    <ligand>
        <name>ATP</name>
        <dbReference type="ChEBI" id="CHEBI:30616"/>
    </ligand>
</feature>
<dbReference type="GO" id="GO:0042709">
    <property type="term" value="C:succinate-CoA ligase complex"/>
    <property type="evidence" value="ECO:0007669"/>
    <property type="project" value="TreeGrafter"/>
</dbReference>
<evidence type="ECO:0000313" key="10">
    <source>
        <dbReference type="Proteomes" id="UP000011554"/>
    </source>
</evidence>
<comment type="cofactor">
    <cofactor evidence="7">
        <name>Mg(2+)</name>
        <dbReference type="ChEBI" id="CHEBI:18420"/>
    </cofactor>
    <text evidence="7">Binds 1 Mg(2+) ion per subunit.</text>
</comment>
<feature type="binding site" evidence="7">
    <location>
        <position position="191"/>
    </location>
    <ligand>
        <name>Mg(2+)</name>
        <dbReference type="ChEBI" id="CHEBI:18420"/>
    </ligand>
</feature>
<name>M0AUL5_NATA1</name>
<dbReference type="EMBL" id="AOIO01000022">
    <property type="protein sequence ID" value="ELZ02002.1"/>
    <property type="molecule type" value="Genomic_DNA"/>
</dbReference>
<comment type="subunit">
    <text evidence="7">Heterotetramer of two alpha and two beta subunits.</text>
</comment>
<evidence type="ECO:0000313" key="9">
    <source>
        <dbReference type="EMBL" id="ELZ02002.1"/>
    </source>
</evidence>
<dbReference type="InterPro" id="IPR005809">
    <property type="entry name" value="Succ_CoA_ligase-like_bsu"/>
</dbReference>
<evidence type="ECO:0000256" key="5">
    <source>
        <dbReference type="ARBA" id="ARBA00022840"/>
    </source>
</evidence>
<evidence type="ECO:0000259" key="8">
    <source>
        <dbReference type="PROSITE" id="PS50975"/>
    </source>
</evidence>
<dbReference type="GO" id="GO:0004776">
    <property type="term" value="F:succinate-CoA ligase (GDP-forming) activity"/>
    <property type="evidence" value="ECO:0007669"/>
    <property type="project" value="RHEA"/>
</dbReference>
<protein>
    <recommendedName>
        <fullName evidence="7">Succinate--CoA ligase [ADP-forming] subunit beta</fullName>
        <ecNumber evidence="7">6.2.1.5</ecNumber>
    </recommendedName>
    <alternativeName>
        <fullName evidence="7">Succinyl-CoA synthetase subunit beta</fullName>
        <shortName evidence="7">SCS-beta</shortName>
    </alternativeName>
</protein>
<dbReference type="Pfam" id="PF00549">
    <property type="entry name" value="Ligase_CoA"/>
    <property type="match status" value="1"/>
</dbReference>
<dbReference type="HAMAP" id="MF_00558">
    <property type="entry name" value="Succ_CoA_beta"/>
    <property type="match status" value="1"/>
</dbReference>
<keyword evidence="5 7" id="KW-0067">ATP-binding</keyword>
<dbReference type="Gene3D" id="3.40.50.261">
    <property type="entry name" value="Succinyl-CoA synthetase domains"/>
    <property type="match status" value="1"/>
</dbReference>
<evidence type="ECO:0000256" key="4">
    <source>
        <dbReference type="ARBA" id="ARBA00022741"/>
    </source>
</evidence>
<dbReference type="Gene3D" id="3.30.470.20">
    <property type="entry name" value="ATP-grasp fold, B domain"/>
    <property type="match status" value="1"/>
</dbReference>
<reference evidence="9 10" key="1">
    <citation type="journal article" date="2014" name="PLoS Genet.">
        <title>Phylogenetically driven sequencing of extremely halophilic archaea reveals strategies for static and dynamic osmo-response.</title>
        <authorList>
            <person name="Becker E.A."/>
            <person name="Seitzer P.M."/>
            <person name="Tritt A."/>
            <person name="Larsen D."/>
            <person name="Krusor M."/>
            <person name="Yao A.I."/>
            <person name="Wu D."/>
            <person name="Madern D."/>
            <person name="Eisen J.A."/>
            <person name="Darling A.E."/>
            <person name="Facciotti M.T."/>
        </authorList>
    </citation>
    <scope>NUCLEOTIDE SEQUENCE [LARGE SCALE GENOMIC DNA]</scope>
    <source>
        <strain evidence="9 10">DSM 12278</strain>
    </source>
</reference>
<comment type="catalytic activity">
    <reaction evidence="7">
        <text>succinate + ATP + CoA = succinyl-CoA + ADP + phosphate</text>
        <dbReference type="Rhea" id="RHEA:17661"/>
        <dbReference type="ChEBI" id="CHEBI:30031"/>
        <dbReference type="ChEBI" id="CHEBI:30616"/>
        <dbReference type="ChEBI" id="CHEBI:43474"/>
        <dbReference type="ChEBI" id="CHEBI:57287"/>
        <dbReference type="ChEBI" id="CHEBI:57292"/>
        <dbReference type="ChEBI" id="CHEBI:456216"/>
        <dbReference type="EC" id="6.2.1.5"/>
    </reaction>
</comment>
<feature type="binding site" evidence="7">
    <location>
        <position position="91"/>
    </location>
    <ligand>
        <name>ATP</name>
        <dbReference type="ChEBI" id="CHEBI:30616"/>
    </ligand>
</feature>
<dbReference type="PROSITE" id="PS01217">
    <property type="entry name" value="SUCCINYL_COA_LIG_3"/>
    <property type="match status" value="1"/>
</dbReference>
<evidence type="ECO:0000256" key="1">
    <source>
        <dbReference type="ARBA" id="ARBA00022532"/>
    </source>
</evidence>
<dbReference type="AlphaFoldDB" id="M0AUL5"/>
<dbReference type="InterPro" id="IPR017866">
    <property type="entry name" value="Succ-CoA_synthase_bsu_CS"/>
</dbReference>
<feature type="binding site" evidence="7">
    <location>
        <position position="205"/>
    </location>
    <ligand>
        <name>Mg(2+)</name>
        <dbReference type="ChEBI" id="CHEBI:18420"/>
    </ligand>
</feature>
<accession>M0AUL5</accession>
<feature type="binding site" evidence="7">
    <location>
        <position position="258"/>
    </location>
    <ligand>
        <name>substrate</name>
        <note>ligand shared with subunit alpha</note>
    </ligand>
</feature>
<evidence type="ECO:0000256" key="3">
    <source>
        <dbReference type="ARBA" id="ARBA00022723"/>
    </source>
</evidence>
<dbReference type="GO" id="GO:0000287">
    <property type="term" value="F:magnesium ion binding"/>
    <property type="evidence" value="ECO:0007669"/>
    <property type="project" value="UniProtKB-UniRule"/>
</dbReference>
<comment type="function">
    <text evidence="7">Succinyl-CoA synthetase functions in the citric acid cycle (TCA), coupling the hydrolysis of succinyl-CoA to the synthesis of either ATP or GTP and thus represents the only step of substrate-level phosphorylation in the TCA. The beta subunit provides nucleotide specificity of the enzyme and binds the substrate succinate, while the binding sites for coenzyme A and phosphate are found in the alpha subunit.</text>
</comment>
<dbReference type="OrthoDB" id="146449at2157"/>
<dbReference type="InterPro" id="IPR005811">
    <property type="entry name" value="SUCC_ACL_C"/>
</dbReference>
<dbReference type="InterPro" id="IPR013815">
    <property type="entry name" value="ATP_grasp_subdomain_1"/>
</dbReference>
<feature type="domain" description="ATP-grasp" evidence="8">
    <location>
        <begin position="9"/>
        <end position="243"/>
    </location>
</feature>
<dbReference type="InterPro" id="IPR011761">
    <property type="entry name" value="ATP-grasp"/>
</dbReference>
<dbReference type="FunFam" id="3.40.50.261:FF:000007">
    <property type="entry name" value="Succinate--CoA ligase [ADP-forming] subunit beta"/>
    <property type="match status" value="1"/>
</dbReference>
<keyword evidence="3 7" id="KW-0479">Metal-binding</keyword>
<dbReference type="NCBIfam" id="NF001913">
    <property type="entry name" value="PRK00696.1"/>
    <property type="match status" value="1"/>
</dbReference>
<dbReference type="GO" id="GO:0004775">
    <property type="term" value="F:succinate-CoA ligase (ADP-forming) activity"/>
    <property type="evidence" value="ECO:0007669"/>
    <property type="project" value="UniProtKB-UniRule"/>
</dbReference>
<dbReference type="SUPFAM" id="SSF56059">
    <property type="entry name" value="Glutathione synthetase ATP-binding domain-like"/>
    <property type="match status" value="1"/>
</dbReference>
<dbReference type="FunFam" id="3.30.470.20:FF:000002">
    <property type="entry name" value="Succinate--CoA ligase [ADP-forming] subunit beta"/>
    <property type="match status" value="1"/>
</dbReference>
<dbReference type="RefSeq" id="WP_006108848.1">
    <property type="nucleotide sequence ID" value="NZ_AOIO01000022.1"/>
</dbReference>
<keyword evidence="10" id="KW-1185">Reference proteome</keyword>
<comment type="catalytic activity">
    <reaction evidence="7">
        <text>GTP + succinate + CoA = succinyl-CoA + GDP + phosphate</text>
        <dbReference type="Rhea" id="RHEA:22120"/>
        <dbReference type="ChEBI" id="CHEBI:30031"/>
        <dbReference type="ChEBI" id="CHEBI:37565"/>
        <dbReference type="ChEBI" id="CHEBI:43474"/>
        <dbReference type="ChEBI" id="CHEBI:57287"/>
        <dbReference type="ChEBI" id="CHEBI:57292"/>
        <dbReference type="ChEBI" id="CHEBI:58189"/>
    </reaction>
</comment>
<comment type="similarity">
    <text evidence="7">Belongs to the succinate/malate CoA ligase beta subunit family.</text>
</comment>
<gene>
    <name evidence="7 9" type="primary">sucC</name>
    <name evidence="9" type="ORF">C481_09063</name>
</gene>
<dbReference type="SUPFAM" id="SSF52210">
    <property type="entry name" value="Succinyl-CoA synthetase domains"/>
    <property type="match status" value="1"/>
</dbReference>
<keyword evidence="4 7" id="KW-0547">Nucleotide-binding</keyword>
<comment type="caution">
    <text evidence="9">The sequence shown here is derived from an EMBL/GenBank/DDBJ whole genome shotgun (WGS) entry which is preliminary data.</text>
</comment>
<dbReference type="UniPathway" id="UPA00223">
    <property type="reaction ID" value="UER00999"/>
</dbReference>
<dbReference type="PROSITE" id="PS50975">
    <property type="entry name" value="ATP_GRASP"/>
    <property type="match status" value="1"/>
</dbReference>